<dbReference type="InterPro" id="IPR025669">
    <property type="entry name" value="AAA_dom"/>
</dbReference>
<keyword evidence="10 20" id="KW-0418">Kinase</keyword>
<keyword evidence="5" id="KW-1003">Cell membrane</keyword>
<evidence type="ECO:0000313" key="20">
    <source>
        <dbReference type="EMBL" id="BDG03446.1"/>
    </source>
</evidence>
<dbReference type="InterPro" id="IPR027417">
    <property type="entry name" value="P-loop_NTPase"/>
</dbReference>
<dbReference type="Pfam" id="PF13614">
    <property type="entry name" value="AAA_31"/>
    <property type="match status" value="1"/>
</dbReference>
<evidence type="ECO:0000256" key="7">
    <source>
        <dbReference type="ARBA" id="ARBA00022679"/>
    </source>
</evidence>
<feature type="transmembrane region" description="Helical" evidence="16">
    <location>
        <begin position="442"/>
        <end position="460"/>
    </location>
</feature>
<dbReference type="InterPro" id="IPR003856">
    <property type="entry name" value="LPS_length_determ_N"/>
</dbReference>
<evidence type="ECO:0000256" key="6">
    <source>
        <dbReference type="ARBA" id="ARBA00022519"/>
    </source>
</evidence>
<dbReference type="InterPro" id="IPR050445">
    <property type="entry name" value="Bact_polysacc_biosynth/exp"/>
</dbReference>
<keyword evidence="6" id="KW-0997">Cell inner membrane</keyword>
<evidence type="ECO:0000256" key="5">
    <source>
        <dbReference type="ARBA" id="ARBA00022475"/>
    </source>
</evidence>
<dbReference type="EC" id="2.7.10.2" evidence="4"/>
<evidence type="ECO:0000256" key="4">
    <source>
        <dbReference type="ARBA" id="ARBA00011903"/>
    </source>
</evidence>
<evidence type="ECO:0000256" key="1">
    <source>
        <dbReference type="ARBA" id="ARBA00004429"/>
    </source>
</evidence>
<sequence length="730" mass="80728">MPPTADPQGPVLREEGDQLDLHAYWRVLLRRRWTVLAVFAAAVLLTLVVTLRQTRIYAGTATLIIELQAPKVLNNKDVQDVVETGTSSFWSSKEYFETQYRIITSRAVAQRVVEKLQLAQDQRFLGLDGMKDEAKLKDALQKVDPVETLQERLSVVPVKDSRVVHIIVEDRDPKWAATIANAVADAYIAESLSVRSTTTQSASDWLEQQLADLEAKLAQSADALFAFKQSHDIVSTTWEDRQTVVTQRIAAINDALTKTQVQRATLAARNELLAKTVEGLKEDPQADATVLSNQNMAIPELKVRYLDAKLECADVTSRYLENHPRVEACAAKMAAARQNLDREIQNTVGAARREYDETVEAERKLGQLLERAKAESFGLNQFEREYLSLKRTYDNNQRLYEMVLQRLKETGVTGMLQMSNVRVLDRAEPPEWPVRPRPVRNLALAVLLGLAGGVGFAFLLESLDTTITTREQIEERLRLPFLGIIPRIEKAADHSPELAVHSAPTSAAAECLRSIRTNLLFMSPEKPLRTILVTSSGPGEGKTTTAAALAATMANSGNRVLLVDADMRRPRVHKVFGVPTGSGLSSLILGDGSLDASIVRTDVPNLDVLPCGPVPPNPAELLHTANFATLVQEMSRRYDRVVIDSPPAGVVADAIVIATKVDGTLVVVKAGQTSRDVAARTVRSLADVKARLFGSVLNELDLQDRRYAQYYYYRSSYYREDEPGSSAKVA</sequence>
<dbReference type="CDD" id="cd05387">
    <property type="entry name" value="BY-kinase"/>
    <property type="match status" value="1"/>
</dbReference>
<name>A0ABM7WVK6_9BACT</name>
<organism evidence="20 21">
    <name type="scientific">Anaeromyxobacter oryzae</name>
    <dbReference type="NCBI Taxonomy" id="2918170"/>
    <lineage>
        <taxon>Bacteria</taxon>
        <taxon>Pseudomonadati</taxon>
        <taxon>Myxococcota</taxon>
        <taxon>Myxococcia</taxon>
        <taxon>Myxococcales</taxon>
        <taxon>Cystobacterineae</taxon>
        <taxon>Anaeromyxobacteraceae</taxon>
        <taxon>Anaeromyxobacter</taxon>
    </lineage>
</organism>
<dbReference type="SUPFAM" id="SSF52540">
    <property type="entry name" value="P-loop containing nucleoside triphosphate hydrolases"/>
    <property type="match status" value="1"/>
</dbReference>
<keyword evidence="7" id="KW-0808">Transferase</keyword>
<feature type="domain" description="Polysaccharide chain length determinant N-terminal" evidence="17">
    <location>
        <begin position="17"/>
        <end position="116"/>
    </location>
</feature>
<dbReference type="Proteomes" id="UP001162891">
    <property type="component" value="Chromosome"/>
</dbReference>
<accession>A0ABM7WVK6</accession>
<evidence type="ECO:0000256" key="11">
    <source>
        <dbReference type="ARBA" id="ARBA00022840"/>
    </source>
</evidence>
<keyword evidence="12 16" id="KW-1133">Transmembrane helix</keyword>
<proteinExistence type="inferred from homology"/>
<comment type="subcellular location">
    <subcellularLocation>
        <location evidence="1">Cell inner membrane</location>
        <topology evidence="1">Multi-pass membrane protein</topology>
    </subcellularLocation>
</comment>
<evidence type="ECO:0000256" key="9">
    <source>
        <dbReference type="ARBA" id="ARBA00022741"/>
    </source>
</evidence>
<evidence type="ECO:0000256" key="16">
    <source>
        <dbReference type="SAM" id="Phobius"/>
    </source>
</evidence>
<keyword evidence="11" id="KW-0067">ATP-binding</keyword>
<keyword evidence="8 16" id="KW-0812">Transmembrane</keyword>
<evidence type="ECO:0000256" key="10">
    <source>
        <dbReference type="ARBA" id="ARBA00022777"/>
    </source>
</evidence>
<dbReference type="RefSeq" id="WP_248361464.1">
    <property type="nucleotide sequence ID" value="NZ_AP025591.1"/>
</dbReference>
<keyword evidence="13 16" id="KW-0472">Membrane</keyword>
<dbReference type="Pfam" id="PF02706">
    <property type="entry name" value="Wzz"/>
    <property type="match status" value="1"/>
</dbReference>
<dbReference type="Gene3D" id="3.40.50.300">
    <property type="entry name" value="P-loop containing nucleotide triphosphate hydrolases"/>
    <property type="match status" value="1"/>
</dbReference>
<evidence type="ECO:0000313" key="21">
    <source>
        <dbReference type="Proteomes" id="UP001162891"/>
    </source>
</evidence>
<evidence type="ECO:0000259" key="18">
    <source>
        <dbReference type="Pfam" id="PF13614"/>
    </source>
</evidence>
<evidence type="ECO:0000256" key="13">
    <source>
        <dbReference type="ARBA" id="ARBA00023136"/>
    </source>
</evidence>
<dbReference type="PANTHER" id="PTHR32309:SF13">
    <property type="entry name" value="FERRIC ENTEROBACTIN TRANSPORT PROTEIN FEPE"/>
    <property type="match status" value="1"/>
</dbReference>
<evidence type="ECO:0000256" key="14">
    <source>
        <dbReference type="ARBA" id="ARBA00023137"/>
    </source>
</evidence>
<dbReference type="InterPro" id="IPR032807">
    <property type="entry name" value="GNVR"/>
</dbReference>
<dbReference type="PANTHER" id="PTHR32309">
    <property type="entry name" value="TYROSINE-PROTEIN KINASE"/>
    <property type="match status" value="1"/>
</dbReference>
<comment type="similarity">
    <text evidence="3">Belongs to the etk/wzc family.</text>
</comment>
<evidence type="ECO:0000256" key="8">
    <source>
        <dbReference type="ARBA" id="ARBA00022692"/>
    </source>
</evidence>
<reference evidence="21" key="1">
    <citation type="journal article" date="2022" name="Int. J. Syst. Evol. Microbiol.">
        <title>Anaeromyxobacter oryzae sp. nov., Anaeromyxobacter diazotrophicus sp. nov. and Anaeromyxobacter paludicola sp. nov., isolated from paddy soils.</title>
        <authorList>
            <person name="Itoh H."/>
            <person name="Xu Z."/>
            <person name="Mise K."/>
            <person name="Masuda Y."/>
            <person name="Ushijima N."/>
            <person name="Hayakawa C."/>
            <person name="Shiratori Y."/>
            <person name="Senoo K."/>
        </authorList>
    </citation>
    <scope>NUCLEOTIDE SEQUENCE [LARGE SCALE GENOMIC DNA]</scope>
    <source>
        <strain evidence="21">Red232</strain>
    </source>
</reference>
<dbReference type="InterPro" id="IPR005702">
    <property type="entry name" value="Wzc-like_C"/>
</dbReference>
<feature type="domain" description="AAA" evidence="18">
    <location>
        <begin position="530"/>
        <end position="678"/>
    </location>
</feature>
<evidence type="ECO:0000259" key="19">
    <source>
        <dbReference type="Pfam" id="PF13807"/>
    </source>
</evidence>
<evidence type="ECO:0000256" key="2">
    <source>
        <dbReference type="ARBA" id="ARBA00007316"/>
    </source>
</evidence>
<dbReference type="GO" id="GO:0004713">
    <property type="term" value="F:protein tyrosine kinase activity"/>
    <property type="evidence" value="ECO:0007669"/>
    <property type="project" value="UniProtKB-KW"/>
</dbReference>
<evidence type="ECO:0000256" key="15">
    <source>
        <dbReference type="ARBA" id="ARBA00051245"/>
    </source>
</evidence>
<keyword evidence="14 20" id="KW-0829">Tyrosine-protein kinase</keyword>
<dbReference type="EMBL" id="AP025591">
    <property type="protein sequence ID" value="BDG03446.1"/>
    <property type="molecule type" value="Genomic_DNA"/>
</dbReference>
<keyword evidence="9" id="KW-0547">Nucleotide-binding</keyword>
<evidence type="ECO:0000256" key="3">
    <source>
        <dbReference type="ARBA" id="ARBA00008883"/>
    </source>
</evidence>
<comment type="similarity">
    <text evidence="2">Belongs to the CpsD/CapB family.</text>
</comment>
<protein>
    <recommendedName>
        <fullName evidence="4">non-specific protein-tyrosine kinase</fullName>
        <ecNumber evidence="4">2.7.10.2</ecNumber>
    </recommendedName>
</protein>
<gene>
    <name evidence="20" type="ORF">AMOR_24420</name>
</gene>
<feature type="domain" description="Tyrosine-protein kinase G-rich" evidence="19">
    <location>
        <begin position="382"/>
        <end position="459"/>
    </location>
</feature>
<evidence type="ECO:0000259" key="17">
    <source>
        <dbReference type="Pfam" id="PF02706"/>
    </source>
</evidence>
<evidence type="ECO:0000256" key="12">
    <source>
        <dbReference type="ARBA" id="ARBA00022989"/>
    </source>
</evidence>
<keyword evidence="21" id="KW-1185">Reference proteome</keyword>
<feature type="transmembrane region" description="Helical" evidence="16">
    <location>
        <begin position="33"/>
        <end position="51"/>
    </location>
</feature>
<comment type="catalytic activity">
    <reaction evidence="15">
        <text>L-tyrosyl-[protein] + ATP = O-phospho-L-tyrosyl-[protein] + ADP + H(+)</text>
        <dbReference type="Rhea" id="RHEA:10596"/>
        <dbReference type="Rhea" id="RHEA-COMP:10136"/>
        <dbReference type="Rhea" id="RHEA-COMP:20101"/>
        <dbReference type="ChEBI" id="CHEBI:15378"/>
        <dbReference type="ChEBI" id="CHEBI:30616"/>
        <dbReference type="ChEBI" id="CHEBI:46858"/>
        <dbReference type="ChEBI" id="CHEBI:61978"/>
        <dbReference type="ChEBI" id="CHEBI:456216"/>
        <dbReference type="EC" id="2.7.10.2"/>
    </reaction>
</comment>
<dbReference type="Pfam" id="PF13807">
    <property type="entry name" value="GNVR"/>
    <property type="match status" value="1"/>
</dbReference>
<dbReference type="NCBIfam" id="TIGR01007">
    <property type="entry name" value="eps_fam"/>
    <property type="match status" value="1"/>
</dbReference>